<reference evidence="1 2" key="1">
    <citation type="journal article" date="2018" name="Mol. Biol. Evol.">
        <title>Broad Genomic Sampling Reveals a Smut Pathogenic Ancestry of the Fungal Clade Ustilaginomycotina.</title>
        <authorList>
            <person name="Kijpornyongpan T."/>
            <person name="Mondo S.J."/>
            <person name="Barry K."/>
            <person name="Sandor L."/>
            <person name="Lee J."/>
            <person name="Lipzen A."/>
            <person name="Pangilinan J."/>
            <person name="LaButti K."/>
            <person name="Hainaut M."/>
            <person name="Henrissat B."/>
            <person name="Grigoriev I.V."/>
            <person name="Spatafora J.W."/>
            <person name="Aime M.C."/>
        </authorList>
    </citation>
    <scope>NUCLEOTIDE SEQUENCE [LARGE SCALE GENOMIC DNA]</scope>
    <source>
        <strain evidence="1 2">SA 807</strain>
    </source>
</reference>
<evidence type="ECO:0000313" key="2">
    <source>
        <dbReference type="Proteomes" id="UP000245626"/>
    </source>
</evidence>
<dbReference type="Proteomes" id="UP000245626">
    <property type="component" value="Unassembled WGS sequence"/>
</dbReference>
<name>A0ACD0NPB4_9BASI</name>
<dbReference type="EMBL" id="KZ820384">
    <property type="protein sequence ID" value="PWN47615.1"/>
    <property type="molecule type" value="Genomic_DNA"/>
</dbReference>
<accession>A0ACD0NPB4</accession>
<protein>
    <submittedName>
        <fullName evidence="1">Signal peptidase 22 kDa subunit</fullName>
    </submittedName>
</protein>
<organism evidence="1 2">
    <name type="scientific">Violaceomyces palustris</name>
    <dbReference type="NCBI Taxonomy" id="1673888"/>
    <lineage>
        <taxon>Eukaryota</taxon>
        <taxon>Fungi</taxon>
        <taxon>Dikarya</taxon>
        <taxon>Basidiomycota</taxon>
        <taxon>Ustilaginomycotina</taxon>
        <taxon>Ustilaginomycetes</taxon>
        <taxon>Violaceomycetales</taxon>
        <taxon>Violaceomycetaceae</taxon>
        <taxon>Violaceomyces</taxon>
    </lineage>
</organism>
<sequence>MHSTVQRFNAVTALATSVILCLLAMVGFTSFPIHKPNANVLVNDIKVISGRAQWHMDRRTQDFLETRFDVDVDLSSLFNWNTKQVFVYLSAEYDSKDHELNQAVIWDRIVRRKEDAHVVIKDQTHKYGLRSVNKSFDDVNNVTLTLKWNVMPKVGWLTFGDERGSGSIRVPSKQLGSDGAAVKPQRLYY</sequence>
<keyword evidence="2" id="KW-1185">Reference proteome</keyword>
<proteinExistence type="predicted"/>
<evidence type="ECO:0000313" key="1">
    <source>
        <dbReference type="EMBL" id="PWN47615.1"/>
    </source>
</evidence>
<gene>
    <name evidence="1" type="ORF">IE53DRAFT_335152</name>
</gene>